<dbReference type="InterPro" id="IPR050147">
    <property type="entry name" value="Ser/Thr_Dehydratase"/>
</dbReference>
<keyword evidence="7" id="KW-1185">Reference proteome</keyword>
<dbReference type="PROSITE" id="PS00165">
    <property type="entry name" value="DEHYDRATASE_SER_THR"/>
    <property type="match status" value="1"/>
</dbReference>
<dbReference type="HAMAP" id="MF_01030">
    <property type="entry name" value="D_Ser_dehydrat"/>
    <property type="match status" value="1"/>
</dbReference>
<dbReference type="InterPro" id="IPR001926">
    <property type="entry name" value="TrpB-like_PALP"/>
</dbReference>
<gene>
    <name evidence="4" type="primary">dsdA</name>
    <name evidence="6" type="ORF">FHX50_002406</name>
</gene>
<evidence type="ECO:0000256" key="3">
    <source>
        <dbReference type="ARBA" id="ARBA00023239"/>
    </source>
</evidence>
<dbReference type="GO" id="GO:0036088">
    <property type="term" value="P:D-serine catabolic process"/>
    <property type="evidence" value="ECO:0007669"/>
    <property type="project" value="TreeGrafter"/>
</dbReference>
<evidence type="ECO:0000256" key="1">
    <source>
        <dbReference type="ARBA" id="ARBA00001933"/>
    </source>
</evidence>
<comment type="similarity">
    <text evidence="4">Belongs to the serine/threonine dehydratase family. DsdA subfamily.</text>
</comment>
<dbReference type="InterPro" id="IPR036052">
    <property type="entry name" value="TrpB-like_PALP_sf"/>
</dbReference>
<proteinExistence type="inferred from homology"/>
<comment type="catalytic activity">
    <reaction evidence="4">
        <text>D-serine = pyruvate + NH4(+)</text>
        <dbReference type="Rhea" id="RHEA:13977"/>
        <dbReference type="ChEBI" id="CHEBI:15361"/>
        <dbReference type="ChEBI" id="CHEBI:28938"/>
        <dbReference type="ChEBI" id="CHEBI:35247"/>
        <dbReference type="EC" id="4.3.1.18"/>
    </reaction>
</comment>
<dbReference type="SUPFAM" id="SSF53686">
    <property type="entry name" value="Tryptophan synthase beta subunit-like PLP-dependent enzymes"/>
    <property type="match status" value="1"/>
</dbReference>
<keyword evidence="2 4" id="KW-0663">Pyridoxal phosphate</keyword>
<dbReference type="Pfam" id="PF00291">
    <property type="entry name" value="PALP"/>
    <property type="match status" value="1"/>
</dbReference>
<dbReference type="InterPro" id="IPR011780">
    <property type="entry name" value="D_Ser_am_lyase"/>
</dbReference>
<feature type="domain" description="Tryptophan synthase beta chain-like PALP" evidence="5">
    <location>
        <begin position="93"/>
        <end position="414"/>
    </location>
</feature>
<dbReference type="EC" id="4.3.1.18" evidence="4"/>
<dbReference type="Gene3D" id="3.40.50.1100">
    <property type="match status" value="2"/>
</dbReference>
<evidence type="ECO:0000313" key="7">
    <source>
        <dbReference type="Proteomes" id="UP000568050"/>
    </source>
</evidence>
<dbReference type="RefSeq" id="WP_221187373.1">
    <property type="nucleotide sequence ID" value="NZ_CBCSFZ010000035.1"/>
</dbReference>
<dbReference type="AlphaFoldDB" id="A0A839QZ74"/>
<dbReference type="NCBIfam" id="TIGR02035">
    <property type="entry name" value="D_Ser_am_lyase"/>
    <property type="match status" value="1"/>
</dbReference>
<dbReference type="PANTHER" id="PTHR48078:SF9">
    <property type="entry name" value="D-SERINE DEHYDRATASE"/>
    <property type="match status" value="1"/>
</dbReference>
<dbReference type="PANTHER" id="PTHR48078">
    <property type="entry name" value="THREONINE DEHYDRATASE, MITOCHONDRIAL-RELATED"/>
    <property type="match status" value="1"/>
</dbReference>
<dbReference type="EMBL" id="JACHWP010000028">
    <property type="protein sequence ID" value="MBB3024099.1"/>
    <property type="molecule type" value="Genomic_DNA"/>
</dbReference>
<evidence type="ECO:0000256" key="4">
    <source>
        <dbReference type="HAMAP-Rule" id="MF_01030"/>
    </source>
</evidence>
<evidence type="ECO:0000259" key="5">
    <source>
        <dbReference type="Pfam" id="PF00291"/>
    </source>
</evidence>
<evidence type="ECO:0000256" key="2">
    <source>
        <dbReference type="ARBA" id="ARBA00022898"/>
    </source>
</evidence>
<organism evidence="6 7">
    <name type="scientific">Helcobacillus massiliensis</name>
    <dbReference type="NCBI Taxonomy" id="521392"/>
    <lineage>
        <taxon>Bacteria</taxon>
        <taxon>Bacillati</taxon>
        <taxon>Actinomycetota</taxon>
        <taxon>Actinomycetes</taxon>
        <taxon>Micrococcales</taxon>
        <taxon>Dermabacteraceae</taxon>
        <taxon>Helcobacillus</taxon>
    </lineage>
</organism>
<dbReference type="GO" id="GO:0009097">
    <property type="term" value="P:isoleucine biosynthetic process"/>
    <property type="evidence" value="ECO:0007669"/>
    <property type="project" value="TreeGrafter"/>
</dbReference>
<dbReference type="GO" id="GO:0030170">
    <property type="term" value="F:pyridoxal phosphate binding"/>
    <property type="evidence" value="ECO:0007669"/>
    <property type="project" value="InterPro"/>
</dbReference>
<dbReference type="InterPro" id="IPR000634">
    <property type="entry name" value="Ser/Thr_deHydtase_PyrdxlP-BS"/>
</dbReference>
<evidence type="ECO:0000313" key="6">
    <source>
        <dbReference type="EMBL" id="MBB3024099.1"/>
    </source>
</evidence>
<dbReference type="Proteomes" id="UP000568050">
    <property type="component" value="Unassembled WGS sequence"/>
</dbReference>
<name>A0A839QZ74_9MICO</name>
<sequence>MDRTPDTQPHLLAGRPLAAWEREHPVISEIAAARPTIWLNEPALTTPASVGLASVGLTRADIDDADARLRRFAPYLAAVFPQTASSAADWGTPGIIESPLAALPGTSAALADGPVGSLDLWGKLDSHLPISGSIKARGGIYEVLVHAEQLALAHGILTSTDDDYSILAGDDARALFARHRIAVGSTGNLGLSIGIMSAQLGFAVSVHMSADARAWKKDMLRSHGVEVVEYDADYSVAVAEARAQAAGDDSLYFVDDENSRSLFLGYAVAGRRLAAQLRREGRTPTQAEPLVVHLPCGVGGGPGGVAFGLKTEFGDAVRCIFVEPVQSPSMLLGVLTGAHEEISVRDIGLTNVTVADGLACASPSGFVGAAVEKLVDAFVTVGDDAMFRRLAQLSEADGIRVEPSSAAALDSAARIAAGRGAGLNLPTDAMHLAWLTGGSMVPEQEMDAYVQRGRRVAG</sequence>
<dbReference type="NCBIfam" id="NF002823">
    <property type="entry name" value="PRK02991.1"/>
    <property type="match status" value="1"/>
</dbReference>
<accession>A0A839QZ74</accession>
<dbReference type="GO" id="GO:0016836">
    <property type="term" value="F:hydro-lyase activity"/>
    <property type="evidence" value="ECO:0007669"/>
    <property type="project" value="UniProtKB-UniRule"/>
</dbReference>
<protein>
    <recommendedName>
        <fullName evidence="4">Probable D-serine dehydratase</fullName>
        <ecNumber evidence="4">4.3.1.18</ecNumber>
    </recommendedName>
    <alternativeName>
        <fullName evidence="4">D-serine deaminase</fullName>
        <shortName evidence="4">DSD</shortName>
    </alternativeName>
</protein>
<comment type="caution">
    <text evidence="6">The sequence shown here is derived from an EMBL/GenBank/DDBJ whole genome shotgun (WGS) entry which is preliminary data.</text>
</comment>
<feature type="modified residue" description="N6-(pyridoxal phosphate)lysine" evidence="4">
    <location>
        <position position="135"/>
    </location>
</feature>
<comment type="cofactor">
    <cofactor evidence="1 4">
        <name>pyridoxal 5'-phosphate</name>
        <dbReference type="ChEBI" id="CHEBI:597326"/>
    </cofactor>
</comment>
<reference evidence="6 7" key="1">
    <citation type="submission" date="2020-08" db="EMBL/GenBank/DDBJ databases">
        <title>Sequencing the genomes of 1000 actinobacteria strains.</title>
        <authorList>
            <person name="Klenk H.-P."/>
        </authorList>
    </citation>
    <scope>NUCLEOTIDE SEQUENCE [LARGE SCALE GENOMIC DNA]</scope>
    <source>
        <strain evidence="6 7">DSM 23040</strain>
    </source>
</reference>
<keyword evidence="3 4" id="KW-0456">Lyase</keyword>
<dbReference type="GO" id="GO:0008721">
    <property type="term" value="F:D-serine ammonia-lyase activity"/>
    <property type="evidence" value="ECO:0007669"/>
    <property type="project" value="UniProtKB-EC"/>
</dbReference>